<accession>A0A811K5D7</accession>
<evidence type="ECO:0000313" key="5">
    <source>
        <dbReference type="EMBL" id="CAD5210590.1"/>
    </source>
</evidence>
<dbReference type="Proteomes" id="UP000783686">
    <property type="component" value="Unassembled WGS sequence"/>
</dbReference>
<evidence type="ECO:0000259" key="4">
    <source>
        <dbReference type="PROSITE" id="PS50011"/>
    </source>
</evidence>
<dbReference type="PANTHER" id="PTHR24418">
    <property type="entry name" value="TYROSINE-PROTEIN KINASE"/>
    <property type="match status" value="1"/>
</dbReference>
<sequence length="544" mass="61877">MWKQKPGSKDVSRDNDTDSGNDDHTPTAGPPVQGKPSRVYSDIPTELFTKSYYFGFTDQSEVEMCITEFGQFAIWGDDSNDKVELKLTVGQWSDAGQGLQIFHIPLTHTSDETGLSPKFFRKSGWKLAKSQWLDKSKTYTTIQELIEFWVSKRKLSIPASRPDFLIRDRELNIGKVIGEGNFCVVSKGFFRHNQNDAPTECAVKEFKDTEGTAQERKGEKVEMRREASTMRILKHYNIIQFYGFAADTPNIKLVMELCNGGSLLHFLQTFKEEVTTSERVWFAFEVSRAMRYVESVGVIHRDLAARNCLISRLGVVKIADFGMSRKQTDPEVIKAKFRAPIRLMSPETIGKHPKFSSRSDVWAFGMLLWEIFTNGDIAWPDSPPKVIARAIKDLDMPMFPAKTPCEIQDLVNLKCWIKPSADRINFDCICKFLHTLVKELYRPLPPPMRCIARLPGVTVKDRDDMGIDGLASRHKNKTSTLKTCEEGRRSARSNKTTSGSRTRSVDEKHSTSKAPKIRKKSQKVTEDGREQALIRKRVTRSEAE</sequence>
<organism evidence="5 6">
    <name type="scientific">Bursaphelenchus okinawaensis</name>
    <dbReference type="NCBI Taxonomy" id="465554"/>
    <lineage>
        <taxon>Eukaryota</taxon>
        <taxon>Metazoa</taxon>
        <taxon>Ecdysozoa</taxon>
        <taxon>Nematoda</taxon>
        <taxon>Chromadorea</taxon>
        <taxon>Rhabditida</taxon>
        <taxon>Tylenchina</taxon>
        <taxon>Tylenchomorpha</taxon>
        <taxon>Aphelenchoidea</taxon>
        <taxon>Aphelenchoididae</taxon>
        <taxon>Bursaphelenchus</taxon>
    </lineage>
</organism>
<evidence type="ECO:0000256" key="2">
    <source>
        <dbReference type="ARBA" id="ARBA00022840"/>
    </source>
</evidence>
<dbReference type="InterPro" id="IPR001245">
    <property type="entry name" value="Ser-Thr/Tyr_kinase_cat_dom"/>
</dbReference>
<protein>
    <recommendedName>
        <fullName evidence="4">Protein kinase domain-containing protein</fullName>
    </recommendedName>
</protein>
<gene>
    <name evidence="5" type="ORF">BOKJ2_LOCUS3270</name>
</gene>
<feature type="compositionally biased region" description="Basic and acidic residues" evidence="3">
    <location>
        <begin position="7"/>
        <end position="25"/>
    </location>
</feature>
<feature type="compositionally biased region" description="Polar residues" evidence="3">
    <location>
        <begin position="493"/>
        <end position="502"/>
    </location>
</feature>
<feature type="compositionally biased region" description="Basic and acidic residues" evidence="3">
    <location>
        <begin position="523"/>
        <end position="544"/>
    </location>
</feature>
<evidence type="ECO:0000313" key="6">
    <source>
        <dbReference type="Proteomes" id="UP000614601"/>
    </source>
</evidence>
<dbReference type="CDD" id="cd00192">
    <property type="entry name" value="PTKc"/>
    <property type="match status" value="1"/>
</dbReference>
<feature type="region of interest" description="Disordered" evidence="3">
    <location>
        <begin position="1"/>
        <end position="39"/>
    </location>
</feature>
<dbReference type="InterPro" id="IPR050198">
    <property type="entry name" value="Non-receptor_tyrosine_kinases"/>
</dbReference>
<keyword evidence="1" id="KW-0547">Nucleotide-binding</keyword>
<keyword evidence="6" id="KW-1185">Reference proteome</keyword>
<dbReference type="InterPro" id="IPR000719">
    <property type="entry name" value="Prot_kinase_dom"/>
</dbReference>
<reference evidence="5" key="1">
    <citation type="submission" date="2020-09" db="EMBL/GenBank/DDBJ databases">
        <authorList>
            <person name="Kikuchi T."/>
        </authorList>
    </citation>
    <scope>NUCLEOTIDE SEQUENCE</scope>
    <source>
        <strain evidence="5">SH1</strain>
    </source>
</reference>
<dbReference type="AlphaFoldDB" id="A0A811K5D7"/>
<evidence type="ECO:0000256" key="1">
    <source>
        <dbReference type="ARBA" id="ARBA00022741"/>
    </source>
</evidence>
<dbReference type="SMART" id="SM00219">
    <property type="entry name" value="TyrKc"/>
    <property type="match status" value="1"/>
</dbReference>
<feature type="region of interest" description="Disordered" evidence="3">
    <location>
        <begin position="465"/>
        <end position="544"/>
    </location>
</feature>
<dbReference type="OrthoDB" id="1924287at2759"/>
<dbReference type="SUPFAM" id="SSF56112">
    <property type="entry name" value="Protein kinase-like (PK-like)"/>
    <property type="match status" value="1"/>
</dbReference>
<dbReference type="EMBL" id="CAJFCW020000002">
    <property type="protein sequence ID" value="CAG9091664.1"/>
    <property type="molecule type" value="Genomic_DNA"/>
</dbReference>
<dbReference type="InterPro" id="IPR020635">
    <property type="entry name" value="Tyr_kinase_cat_dom"/>
</dbReference>
<dbReference type="Pfam" id="PF07714">
    <property type="entry name" value="PK_Tyr_Ser-Thr"/>
    <property type="match status" value="1"/>
</dbReference>
<dbReference type="GO" id="GO:0005524">
    <property type="term" value="F:ATP binding"/>
    <property type="evidence" value="ECO:0007669"/>
    <property type="project" value="UniProtKB-KW"/>
</dbReference>
<dbReference type="InterPro" id="IPR008266">
    <property type="entry name" value="Tyr_kinase_AS"/>
</dbReference>
<name>A0A811K5D7_9BILA</name>
<dbReference type="GO" id="GO:0004713">
    <property type="term" value="F:protein tyrosine kinase activity"/>
    <property type="evidence" value="ECO:0007669"/>
    <property type="project" value="InterPro"/>
</dbReference>
<dbReference type="InterPro" id="IPR011009">
    <property type="entry name" value="Kinase-like_dom_sf"/>
</dbReference>
<keyword evidence="2" id="KW-0067">ATP-binding</keyword>
<dbReference type="PROSITE" id="PS00109">
    <property type="entry name" value="PROTEIN_KINASE_TYR"/>
    <property type="match status" value="1"/>
</dbReference>
<feature type="domain" description="Protein kinase" evidence="4">
    <location>
        <begin position="171"/>
        <end position="437"/>
    </location>
</feature>
<dbReference type="Gene3D" id="1.10.510.10">
    <property type="entry name" value="Transferase(Phosphotransferase) domain 1"/>
    <property type="match status" value="1"/>
</dbReference>
<dbReference type="EMBL" id="CAJFDH010000002">
    <property type="protein sequence ID" value="CAD5210590.1"/>
    <property type="molecule type" value="Genomic_DNA"/>
</dbReference>
<dbReference type="PRINTS" id="PR00109">
    <property type="entry name" value="TYRKINASE"/>
</dbReference>
<comment type="caution">
    <text evidence="5">The sequence shown here is derived from an EMBL/GenBank/DDBJ whole genome shotgun (WGS) entry which is preliminary data.</text>
</comment>
<dbReference type="Proteomes" id="UP000614601">
    <property type="component" value="Unassembled WGS sequence"/>
</dbReference>
<evidence type="ECO:0000256" key="3">
    <source>
        <dbReference type="SAM" id="MobiDB-lite"/>
    </source>
</evidence>
<dbReference type="PROSITE" id="PS50011">
    <property type="entry name" value="PROTEIN_KINASE_DOM"/>
    <property type="match status" value="1"/>
</dbReference>
<proteinExistence type="predicted"/>